<dbReference type="InterPro" id="IPR008920">
    <property type="entry name" value="TF_FadR/GntR_C"/>
</dbReference>
<dbReference type="InterPro" id="IPR036388">
    <property type="entry name" value="WH-like_DNA-bd_sf"/>
</dbReference>
<dbReference type="Pfam" id="PF00392">
    <property type="entry name" value="GntR"/>
    <property type="match status" value="1"/>
</dbReference>
<evidence type="ECO:0000256" key="3">
    <source>
        <dbReference type="ARBA" id="ARBA00023163"/>
    </source>
</evidence>
<dbReference type="InterPro" id="IPR011711">
    <property type="entry name" value="GntR_C"/>
</dbReference>
<name>A0A285NCT5_9HYPH</name>
<keyword evidence="3" id="KW-0804">Transcription</keyword>
<dbReference type="SMART" id="SM00895">
    <property type="entry name" value="FCD"/>
    <property type="match status" value="1"/>
</dbReference>
<dbReference type="OrthoDB" id="9815654at2"/>
<sequence length="228" mass="25730">MKHDQSSTFSSVLREDSAPNTTHERIYRALKEKLLFGGFLPGKAVTLRGLADDLGVSPMPVREAVRRLIAEGALELHGNRRVSIPEMSEKNYREIMLARSLLEPELAIMAMQNADEARISELIAIDEEIDVCLENGDVEGYMRGNYHFHFHLYSFASSHVMANLVESLWMQFGPFMRLVYGRHGTANLVDQHKQAIEALQNKDSLALRTAITEDVRQGMVFIGDQIQS</sequence>
<dbReference type="Gene3D" id="1.20.120.530">
    <property type="entry name" value="GntR ligand-binding domain-like"/>
    <property type="match status" value="1"/>
</dbReference>
<dbReference type="Gene3D" id="1.10.10.10">
    <property type="entry name" value="Winged helix-like DNA-binding domain superfamily/Winged helix DNA-binding domain"/>
    <property type="match status" value="1"/>
</dbReference>
<evidence type="ECO:0000256" key="1">
    <source>
        <dbReference type="ARBA" id="ARBA00023015"/>
    </source>
</evidence>
<gene>
    <name evidence="5" type="ORF">SAMN06265368_0513</name>
</gene>
<dbReference type="Pfam" id="PF07729">
    <property type="entry name" value="FCD"/>
    <property type="match status" value="1"/>
</dbReference>
<dbReference type="Proteomes" id="UP000219439">
    <property type="component" value="Unassembled WGS sequence"/>
</dbReference>
<dbReference type="SUPFAM" id="SSF48008">
    <property type="entry name" value="GntR ligand-binding domain-like"/>
    <property type="match status" value="1"/>
</dbReference>
<dbReference type="PANTHER" id="PTHR43537:SF39">
    <property type="entry name" value="HTH-TYPE TRANSCRIPTIONAL REGULATOR MCBR"/>
    <property type="match status" value="1"/>
</dbReference>
<keyword evidence="2 5" id="KW-0238">DNA-binding</keyword>
<evidence type="ECO:0000313" key="6">
    <source>
        <dbReference type="Proteomes" id="UP000219439"/>
    </source>
</evidence>
<dbReference type="AlphaFoldDB" id="A0A285NCT5"/>
<organism evidence="5 6">
    <name type="scientific">Cohaesibacter gelatinilyticus</name>
    <dbReference type="NCBI Taxonomy" id="372072"/>
    <lineage>
        <taxon>Bacteria</taxon>
        <taxon>Pseudomonadati</taxon>
        <taxon>Pseudomonadota</taxon>
        <taxon>Alphaproteobacteria</taxon>
        <taxon>Hyphomicrobiales</taxon>
        <taxon>Cohaesibacteraceae</taxon>
    </lineage>
</organism>
<dbReference type="PROSITE" id="PS50949">
    <property type="entry name" value="HTH_GNTR"/>
    <property type="match status" value="1"/>
</dbReference>
<dbReference type="SUPFAM" id="SSF46785">
    <property type="entry name" value="Winged helix' DNA-binding domain"/>
    <property type="match status" value="1"/>
</dbReference>
<dbReference type="InterPro" id="IPR000524">
    <property type="entry name" value="Tscrpt_reg_HTH_GntR"/>
</dbReference>
<keyword evidence="6" id="KW-1185">Reference proteome</keyword>
<accession>A0A285NCT5</accession>
<proteinExistence type="predicted"/>
<keyword evidence="1" id="KW-0805">Transcription regulation</keyword>
<dbReference type="PANTHER" id="PTHR43537">
    <property type="entry name" value="TRANSCRIPTIONAL REGULATOR, GNTR FAMILY"/>
    <property type="match status" value="1"/>
</dbReference>
<dbReference type="EMBL" id="OBEL01000001">
    <property type="protein sequence ID" value="SNZ06713.1"/>
    <property type="molecule type" value="Genomic_DNA"/>
</dbReference>
<dbReference type="GO" id="GO:0003700">
    <property type="term" value="F:DNA-binding transcription factor activity"/>
    <property type="evidence" value="ECO:0007669"/>
    <property type="project" value="InterPro"/>
</dbReference>
<feature type="domain" description="HTH gntR-type" evidence="4">
    <location>
        <begin position="20"/>
        <end position="87"/>
    </location>
</feature>
<dbReference type="InterPro" id="IPR036390">
    <property type="entry name" value="WH_DNA-bd_sf"/>
</dbReference>
<dbReference type="GO" id="GO:0003677">
    <property type="term" value="F:DNA binding"/>
    <property type="evidence" value="ECO:0007669"/>
    <property type="project" value="UniProtKB-KW"/>
</dbReference>
<evidence type="ECO:0000313" key="5">
    <source>
        <dbReference type="EMBL" id="SNZ06713.1"/>
    </source>
</evidence>
<evidence type="ECO:0000256" key="2">
    <source>
        <dbReference type="ARBA" id="ARBA00023125"/>
    </source>
</evidence>
<reference evidence="5 6" key="1">
    <citation type="submission" date="2017-09" db="EMBL/GenBank/DDBJ databases">
        <authorList>
            <person name="Ehlers B."/>
            <person name="Leendertz F.H."/>
        </authorList>
    </citation>
    <scope>NUCLEOTIDE SEQUENCE [LARGE SCALE GENOMIC DNA]</scope>
    <source>
        <strain evidence="5 6">DSM 18289</strain>
    </source>
</reference>
<evidence type="ECO:0000259" key="4">
    <source>
        <dbReference type="PROSITE" id="PS50949"/>
    </source>
</evidence>
<dbReference type="RefSeq" id="WP_097151831.1">
    <property type="nucleotide sequence ID" value="NZ_OBEL01000001.1"/>
</dbReference>
<protein>
    <submittedName>
        <fullName evidence="5">DNA-binding transcriptional regulator, GntR family</fullName>
    </submittedName>
</protein>
<dbReference type="SMART" id="SM00345">
    <property type="entry name" value="HTH_GNTR"/>
    <property type="match status" value="1"/>
</dbReference>